<evidence type="ECO:0000256" key="1">
    <source>
        <dbReference type="SAM" id="MobiDB-lite"/>
    </source>
</evidence>
<accession>A0A9Q1DG11</accession>
<feature type="compositionally biased region" description="Pro residues" evidence="1">
    <location>
        <begin position="262"/>
        <end position="287"/>
    </location>
</feature>
<name>A0A9Q1DG11_CONCO</name>
<reference evidence="3" key="1">
    <citation type="journal article" date="2023" name="Science">
        <title>Genome structures resolve the early diversification of teleost fishes.</title>
        <authorList>
            <person name="Parey E."/>
            <person name="Louis A."/>
            <person name="Montfort J."/>
            <person name="Bouchez O."/>
            <person name="Roques C."/>
            <person name="Iampietro C."/>
            <person name="Lluch J."/>
            <person name="Castinel A."/>
            <person name="Donnadieu C."/>
            <person name="Desvignes T."/>
            <person name="Floi Bucao C."/>
            <person name="Jouanno E."/>
            <person name="Wen M."/>
            <person name="Mejri S."/>
            <person name="Dirks R."/>
            <person name="Jansen H."/>
            <person name="Henkel C."/>
            <person name="Chen W.J."/>
            <person name="Zahm M."/>
            <person name="Cabau C."/>
            <person name="Klopp C."/>
            <person name="Thompson A.W."/>
            <person name="Robinson-Rechavi M."/>
            <person name="Braasch I."/>
            <person name="Lecointre G."/>
            <person name="Bobe J."/>
            <person name="Postlethwait J.H."/>
            <person name="Berthelot C."/>
            <person name="Roest Crollius H."/>
            <person name="Guiguen Y."/>
        </authorList>
    </citation>
    <scope>NUCLEOTIDE SEQUENCE</scope>
    <source>
        <strain evidence="3">Concon-B</strain>
    </source>
</reference>
<dbReference type="PANTHER" id="PTHR15361:SF4">
    <property type="entry name" value="RAD51-ASSOCIATED PROTEIN 1"/>
    <property type="match status" value="1"/>
</dbReference>
<dbReference type="OrthoDB" id="6162659at2759"/>
<feature type="domain" description="RAD51 interacting motif" evidence="2">
    <location>
        <begin position="308"/>
        <end position="345"/>
    </location>
</feature>
<feature type="compositionally biased region" description="Polar residues" evidence="1">
    <location>
        <begin position="157"/>
        <end position="168"/>
    </location>
</feature>
<dbReference type="GO" id="GO:0003697">
    <property type="term" value="F:single-stranded DNA binding"/>
    <property type="evidence" value="ECO:0007669"/>
    <property type="project" value="TreeGrafter"/>
</dbReference>
<gene>
    <name evidence="3" type="ORF">COCON_G00116940</name>
</gene>
<dbReference type="InterPro" id="IPR052003">
    <property type="entry name" value="HR_DNA-Binding_Protein"/>
</dbReference>
<evidence type="ECO:0000313" key="3">
    <source>
        <dbReference type="EMBL" id="KAJ8269087.1"/>
    </source>
</evidence>
<dbReference type="GO" id="GO:0000724">
    <property type="term" value="P:double-strand break repair via homologous recombination"/>
    <property type="evidence" value="ECO:0007669"/>
    <property type="project" value="TreeGrafter"/>
</dbReference>
<feature type="compositionally biased region" description="Basic residues" evidence="1">
    <location>
        <begin position="206"/>
        <end position="216"/>
    </location>
</feature>
<feature type="compositionally biased region" description="Polar residues" evidence="1">
    <location>
        <begin position="50"/>
        <end position="65"/>
    </location>
</feature>
<dbReference type="EMBL" id="JAFJMO010000008">
    <property type="protein sequence ID" value="KAJ8269087.1"/>
    <property type="molecule type" value="Genomic_DNA"/>
</dbReference>
<feature type="region of interest" description="Disordered" evidence="1">
    <location>
        <begin position="1"/>
        <end position="74"/>
    </location>
</feature>
<dbReference type="Proteomes" id="UP001152803">
    <property type="component" value="Unassembled WGS sequence"/>
</dbReference>
<dbReference type="InterPro" id="IPR031419">
    <property type="entry name" value="RAD51_interact"/>
</dbReference>
<dbReference type="GO" id="GO:0036297">
    <property type="term" value="P:interstrand cross-link repair"/>
    <property type="evidence" value="ECO:0007669"/>
    <property type="project" value="TreeGrafter"/>
</dbReference>
<comment type="caution">
    <text evidence="3">The sequence shown here is derived from an EMBL/GenBank/DDBJ whole genome shotgun (WGS) entry which is preliminary data.</text>
</comment>
<feature type="compositionally biased region" description="Basic residues" evidence="1">
    <location>
        <begin position="230"/>
        <end position="239"/>
    </location>
</feature>
<feature type="region of interest" description="Disordered" evidence="1">
    <location>
        <begin position="89"/>
        <end position="121"/>
    </location>
</feature>
<proteinExistence type="predicted"/>
<organism evidence="3 4">
    <name type="scientific">Conger conger</name>
    <name type="common">Conger eel</name>
    <name type="synonym">Muraena conger</name>
    <dbReference type="NCBI Taxonomy" id="82655"/>
    <lineage>
        <taxon>Eukaryota</taxon>
        <taxon>Metazoa</taxon>
        <taxon>Chordata</taxon>
        <taxon>Craniata</taxon>
        <taxon>Vertebrata</taxon>
        <taxon>Euteleostomi</taxon>
        <taxon>Actinopterygii</taxon>
        <taxon>Neopterygii</taxon>
        <taxon>Teleostei</taxon>
        <taxon>Anguilliformes</taxon>
        <taxon>Congridae</taxon>
        <taxon>Conger</taxon>
    </lineage>
</organism>
<keyword evidence="4" id="KW-1185">Reference proteome</keyword>
<feature type="region of interest" description="Disordered" evidence="1">
    <location>
        <begin position="140"/>
        <end position="348"/>
    </location>
</feature>
<sequence length="348" mass="37104">MERPSRSRKPVNYSDNKEFDDDEDFAYVKAPPNKKARVSGKEPEPEKTIKSASKTTSQEASTLPSNRKERLPLDDKLYARDLEAALTLSMLRTPEAGEELSPNDKGGEDQPLSKAESASLSPLLSNCSVDISLLGLDKITGERGAPCRPRQAVSKAAESQRSLQQEESGSGRDEDYQPTCTPDSESDAGSSGEDESDDEEFTVKKAEKKKPKKAEKTKKEKTASPPALQKQKKTSKSPKSKLEAAASPVGRRPVSIPRKPASSPPASRPPASSPPVSSPPASRPPASRPAVSLSPAGGKLPKWTPPAQIGRSPGASQSIQVKSPGQGLRLGLSRLARVKPLHPSAAGH</sequence>
<protein>
    <recommendedName>
        <fullName evidence="2">RAD51 interacting motif domain-containing protein</fullName>
    </recommendedName>
</protein>
<dbReference type="GO" id="GO:0003690">
    <property type="term" value="F:double-stranded DNA binding"/>
    <property type="evidence" value="ECO:0007669"/>
    <property type="project" value="TreeGrafter"/>
</dbReference>
<dbReference type="Pfam" id="PF15696">
    <property type="entry name" value="RAD51_interact"/>
    <property type="match status" value="1"/>
</dbReference>
<dbReference type="AlphaFoldDB" id="A0A9Q1DG11"/>
<evidence type="ECO:0000259" key="2">
    <source>
        <dbReference type="Pfam" id="PF15696"/>
    </source>
</evidence>
<dbReference type="PANTHER" id="PTHR15361">
    <property type="entry name" value="RAD51/NUKS-INTERACTING PROTEIN"/>
    <property type="match status" value="1"/>
</dbReference>
<feature type="compositionally biased region" description="Basic and acidic residues" evidence="1">
    <location>
        <begin position="39"/>
        <end position="49"/>
    </location>
</feature>
<feature type="compositionally biased region" description="Polar residues" evidence="1">
    <location>
        <begin position="314"/>
        <end position="323"/>
    </location>
</feature>
<evidence type="ECO:0000313" key="4">
    <source>
        <dbReference type="Proteomes" id="UP001152803"/>
    </source>
</evidence>